<dbReference type="Proteomes" id="UP000007266">
    <property type="component" value="Linkage group 9"/>
</dbReference>
<protein>
    <recommendedName>
        <fullName evidence="2">Chitin-binding type-2 domain-containing protein</fullName>
    </recommendedName>
</protein>
<dbReference type="Gene3D" id="2.170.140.10">
    <property type="entry name" value="Chitin binding domain"/>
    <property type="match status" value="1"/>
</dbReference>
<dbReference type="HOGENOM" id="CLU_266909_0_0_1"/>
<dbReference type="OrthoDB" id="10065127at2759"/>
<dbReference type="PANTHER" id="PTHR22933:SF43">
    <property type="entry name" value="LP10131P"/>
    <property type="match status" value="1"/>
</dbReference>
<dbReference type="InterPro" id="IPR036508">
    <property type="entry name" value="Chitin-bd_dom_sf"/>
</dbReference>
<dbReference type="InterPro" id="IPR002557">
    <property type="entry name" value="Chitin-bd_dom"/>
</dbReference>
<feature type="region of interest" description="Disordered" evidence="1">
    <location>
        <begin position="752"/>
        <end position="771"/>
    </location>
</feature>
<dbReference type="EMBL" id="KQ971372">
    <property type="protein sequence ID" value="EFA09604.2"/>
    <property type="molecule type" value="Genomic_DNA"/>
</dbReference>
<dbReference type="Pfam" id="PF01607">
    <property type="entry name" value="CBM_14"/>
    <property type="match status" value="2"/>
</dbReference>
<accession>D6X0A4</accession>
<dbReference type="GO" id="GO:0005576">
    <property type="term" value="C:extracellular region"/>
    <property type="evidence" value="ECO:0007669"/>
    <property type="project" value="InterPro"/>
</dbReference>
<feature type="domain" description="Chitin-binding type-2" evidence="2">
    <location>
        <begin position="1096"/>
        <end position="1158"/>
    </location>
</feature>
<gene>
    <name evidence="3" type="primary">AUGUSTUS-3.0.2_11724</name>
    <name evidence="3" type="ORF">TcasGA2_TC011724</name>
</gene>
<dbReference type="InterPro" id="IPR052976">
    <property type="entry name" value="Scoloptoxin-like"/>
</dbReference>
<dbReference type="GO" id="GO:0008061">
    <property type="term" value="F:chitin binding"/>
    <property type="evidence" value="ECO:0007669"/>
    <property type="project" value="InterPro"/>
</dbReference>
<sequence length="1158" mass="130845">MPDAIMKPIYLRGLLWLYLLGCFLFVAALEPGFLDFDNLPDTNFSCVGKVIGGYYADLETNCQMFHVCTIGQLDEPMDIRFLCLNGTVFDQETRVCERIDEVDCSKSEQFYSLNLELYGNTQPSVLEESETEPPIIIKASTTTTTTTPRPKPKTTRTYYTTSAPTVTTVTKVISSHHFPINGQTDIRFNPEEINISLNPGAPPNIRKPVTYHQQVFSDNKKVVVTTHTTFGTDKEDILRVVPNTQRPVSSTQKAKPPATPADINYGFTYHQTEKVPHNYQYHHANFHQHGQFRDQFKTTERATTRKHPYKEPTTFRTTYVKPQYQYRTEKPQRVQLPVPLLPTLPPLTFSSPAPFSLGHHIEAKRYTNDHQSPRIIISASASVSDASGRRLNYSLGTIGVTPLLEQPPKTYDEYKDHDVVLDPFYHDVPKIKNKRRKRQVNHSEVIKNEQEAVDVLKFLFDWYQNHQRTSTIRVPIDAEDITEINQELAPIVEPPEPINHTKIEPNFGESDLFQRKSKFNIVGDVLSVTEVEDNSTTSTSTSASVGSEDYVDDNYEAVQGTKVETTTISTTSTTRRVRGRGRAHYRKVSESEPKYSASYSRRRGRGRSTTTTEVPPKEEIVEELKKEASLKEESRVVEVSEKSVEETTTKPEETLETTTIGKNSSEETTTRTDETLETTTIKNNSTEDVTKSEEILEITTRTAETTTLKEETTNKNDEVDETSSLEDESHLEPETTTVLDEETTEEFQIASETSAADLKEDETKNLDQETTTISLVNDEVKNSKEETQILSETSAVTEETKTVDELQLLSEDQNEETVEAQSEDFDDLDDLEEKSNVTTPSQVSEGPVTEATLVTTTGEVFDEKTTENETTETITEVTTLEEKESEEIVLSKPKTEDAVSPKIETKNETAEVVLPENPETTEYLHESEETTFATTDAVATETEFSPTSTSSSTTENHATVTTSTSTESPNLTPAQTTTETLDIPRGRSAHRRVRPSRPRSYRRPNPRHRFSTELFTSRPTRRKTTVEINSNALTSQLTTTELVSTSPTEEVPPTDAPLFKSANPTQAESAKESLHTTPLSMTYKLSVRKEKLKSYIFNCFGKAINKFYSDPRDCRLFHYCTSGYTKNQLLDMKFVCDLGTYFDDEKLICTKEKPHRCL</sequence>
<feature type="region of interest" description="Disordered" evidence="1">
    <location>
        <begin position="777"/>
        <end position="910"/>
    </location>
</feature>
<feature type="compositionally biased region" description="Basic and acidic residues" evidence="1">
    <location>
        <begin position="615"/>
        <end position="653"/>
    </location>
</feature>
<feature type="region of interest" description="Disordered" evidence="1">
    <location>
        <begin position="941"/>
        <end position="1007"/>
    </location>
</feature>
<feature type="compositionally biased region" description="Polar residues" evidence="1">
    <location>
        <begin position="788"/>
        <end position="797"/>
    </location>
</feature>
<proteinExistence type="predicted"/>
<feature type="compositionally biased region" description="Polar residues" evidence="1">
    <location>
        <begin position="956"/>
        <end position="980"/>
    </location>
</feature>
<reference evidence="3 4" key="1">
    <citation type="journal article" date="2008" name="Nature">
        <title>The genome of the model beetle and pest Tribolium castaneum.</title>
        <authorList>
            <consortium name="Tribolium Genome Sequencing Consortium"/>
            <person name="Richards S."/>
            <person name="Gibbs R.A."/>
            <person name="Weinstock G.M."/>
            <person name="Brown S.J."/>
            <person name="Denell R."/>
            <person name="Beeman R.W."/>
            <person name="Gibbs R."/>
            <person name="Beeman R.W."/>
            <person name="Brown S.J."/>
            <person name="Bucher G."/>
            <person name="Friedrich M."/>
            <person name="Grimmelikhuijzen C.J."/>
            <person name="Klingler M."/>
            <person name="Lorenzen M."/>
            <person name="Richards S."/>
            <person name="Roth S."/>
            <person name="Schroder R."/>
            <person name="Tautz D."/>
            <person name="Zdobnov E.M."/>
            <person name="Muzny D."/>
            <person name="Gibbs R.A."/>
            <person name="Weinstock G.M."/>
            <person name="Attaway T."/>
            <person name="Bell S."/>
            <person name="Buhay C.J."/>
            <person name="Chandrabose M.N."/>
            <person name="Chavez D."/>
            <person name="Clerk-Blankenburg K.P."/>
            <person name="Cree A."/>
            <person name="Dao M."/>
            <person name="Davis C."/>
            <person name="Chacko J."/>
            <person name="Dinh H."/>
            <person name="Dugan-Rocha S."/>
            <person name="Fowler G."/>
            <person name="Garner T.T."/>
            <person name="Garnes J."/>
            <person name="Gnirke A."/>
            <person name="Hawes A."/>
            <person name="Hernandez J."/>
            <person name="Hines S."/>
            <person name="Holder M."/>
            <person name="Hume J."/>
            <person name="Jhangiani S.N."/>
            <person name="Joshi V."/>
            <person name="Khan Z.M."/>
            <person name="Jackson L."/>
            <person name="Kovar C."/>
            <person name="Kowis A."/>
            <person name="Lee S."/>
            <person name="Lewis L.R."/>
            <person name="Margolis J."/>
            <person name="Morgan M."/>
            <person name="Nazareth L.V."/>
            <person name="Nguyen N."/>
            <person name="Okwuonu G."/>
            <person name="Parker D."/>
            <person name="Richards S."/>
            <person name="Ruiz S.J."/>
            <person name="Santibanez J."/>
            <person name="Savard J."/>
            <person name="Scherer S.E."/>
            <person name="Schneider B."/>
            <person name="Sodergren E."/>
            <person name="Tautz D."/>
            <person name="Vattahil S."/>
            <person name="Villasana D."/>
            <person name="White C.S."/>
            <person name="Wright R."/>
            <person name="Park Y."/>
            <person name="Beeman R.W."/>
            <person name="Lord J."/>
            <person name="Oppert B."/>
            <person name="Lorenzen M."/>
            <person name="Brown S."/>
            <person name="Wang L."/>
            <person name="Savard J."/>
            <person name="Tautz D."/>
            <person name="Richards S."/>
            <person name="Weinstock G."/>
            <person name="Gibbs R.A."/>
            <person name="Liu Y."/>
            <person name="Worley K."/>
            <person name="Weinstock G."/>
            <person name="Elsik C.G."/>
            <person name="Reese J.T."/>
            <person name="Elhaik E."/>
            <person name="Landan G."/>
            <person name="Graur D."/>
            <person name="Arensburger P."/>
            <person name="Atkinson P."/>
            <person name="Beeman R.W."/>
            <person name="Beidler J."/>
            <person name="Brown S.J."/>
            <person name="Demuth J.P."/>
            <person name="Drury D.W."/>
            <person name="Du Y.Z."/>
            <person name="Fujiwara H."/>
            <person name="Lorenzen M."/>
            <person name="Maselli V."/>
            <person name="Osanai M."/>
            <person name="Park Y."/>
            <person name="Robertson H.M."/>
            <person name="Tu Z."/>
            <person name="Wang J.J."/>
            <person name="Wang S."/>
            <person name="Richards S."/>
            <person name="Song H."/>
            <person name="Zhang L."/>
            <person name="Sodergren E."/>
            <person name="Werner D."/>
            <person name="Stanke M."/>
            <person name="Morgenstern B."/>
            <person name="Solovyev V."/>
            <person name="Kosarev P."/>
            <person name="Brown G."/>
            <person name="Chen H.C."/>
            <person name="Ermolaeva O."/>
            <person name="Hlavina W."/>
            <person name="Kapustin Y."/>
            <person name="Kiryutin B."/>
            <person name="Kitts P."/>
            <person name="Maglott D."/>
            <person name="Pruitt K."/>
            <person name="Sapojnikov V."/>
            <person name="Souvorov A."/>
            <person name="Mackey A.J."/>
            <person name="Waterhouse R.M."/>
            <person name="Wyder S."/>
            <person name="Zdobnov E.M."/>
            <person name="Zdobnov E.M."/>
            <person name="Wyder S."/>
            <person name="Kriventseva E.V."/>
            <person name="Kadowaki T."/>
            <person name="Bork P."/>
            <person name="Aranda M."/>
            <person name="Bao R."/>
            <person name="Beermann A."/>
            <person name="Berns N."/>
            <person name="Bolognesi R."/>
            <person name="Bonneton F."/>
            <person name="Bopp D."/>
            <person name="Brown S.J."/>
            <person name="Bucher G."/>
            <person name="Butts T."/>
            <person name="Chaumot A."/>
            <person name="Denell R.E."/>
            <person name="Ferrier D.E."/>
            <person name="Friedrich M."/>
            <person name="Gordon C.M."/>
            <person name="Jindra M."/>
            <person name="Klingler M."/>
            <person name="Lan Q."/>
            <person name="Lattorff H.M."/>
            <person name="Laudet V."/>
            <person name="von Levetsow C."/>
            <person name="Liu Z."/>
            <person name="Lutz R."/>
            <person name="Lynch J.A."/>
            <person name="da Fonseca R.N."/>
            <person name="Posnien N."/>
            <person name="Reuter R."/>
            <person name="Roth S."/>
            <person name="Savard J."/>
            <person name="Schinko J.B."/>
            <person name="Schmitt C."/>
            <person name="Schoppmeier M."/>
            <person name="Schroder R."/>
            <person name="Shippy T.D."/>
            <person name="Simonnet F."/>
            <person name="Marques-Souza H."/>
            <person name="Tautz D."/>
            <person name="Tomoyasu Y."/>
            <person name="Trauner J."/>
            <person name="Van der Zee M."/>
            <person name="Vervoort M."/>
            <person name="Wittkopp N."/>
            <person name="Wimmer E.A."/>
            <person name="Yang X."/>
            <person name="Jones A.K."/>
            <person name="Sattelle D.B."/>
            <person name="Ebert P.R."/>
            <person name="Nelson D."/>
            <person name="Scott J.G."/>
            <person name="Beeman R.W."/>
            <person name="Muthukrishnan S."/>
            <person name="Kramer K.J."/>
            <person name="Arakane Y."/>
            <person name="Beeman R.W."/>
            <person name="Zhu Q."/>
            <person name="Hogenkamp D."/>
            <person name="Dixit R."/>
            <person name="Oppert B."/>
            <person name="Jiang H."/>
            <person name="Zou Z."/>
            <person name="Marshall J."/>
            <person name="Elpidina E."/>
            <person name="Vinokurov K."/>
            <person name="Oppert C."/>
            <person name="Zou Z."/>
            <person name="Evans J."/>
            <person name="Lu Z."/>
            <person name="Zhao P."/>
            <person name="Sumathipala N."/>
            <person name="Altincicek B."/>
            <person name="Vilcinskas A."/>
            <person name="Williams M."/>
            <person name="Hultmark D."/>
            <person name="Hetru C."/>
            <person name="Jiang H."/>
            <person name="Grimmelikhuijzen C.J."/>
            <person name="Hauser F."/>
            <person name="Cazzamali G."/>
            <person name="Williamson M."/>
            <person name="Park Y."/>
            <person name="Li B."/>
            <person name="Tanaka Y."/>
            <person name="Predel R."/>
            <person name="Neupert S."/>
            <person name="Schachtner J."/>
            <person name="Verleyen P."/>
            <person name="Raible F."/>
            <person name="Bork P."/>
            <person name="Friedrich M."/>
            <person name="Walden K.K."/>
            <person name="Robertson H.M."/>
            <person name="Angeli S."/>
            <person name="Foret S."/>
            <person name="Bucher G."/>
            <person name="Schuetz S."/>
            <person name="Maleszka R."/>
            <person name="Wimmer E.A."/>
            <person name="Beeman R.W."/>
            <person name="Lorenzen M."/>
            <person name="Tomoyasu Y."/>
            <person name="Miller S.C."/>
            <person name="Grossmann D."/>
            <person name="Bucher G."/>
        </authorList>
    </citation>
    <scope>NUCLEOTIDE SEQUENCE [LARGE SCALE GENOMIC DNA]</scope>
    <source>
        <strain evidence="3 4">Georgia GA2</strain>
    </source>
</reference>
<dbReference type="PANTHER" id="PTHR22933">
    <property type="entry name" value="FI18007P1-RELATED"/>
    <property type="match status" value="1"/>
</dbReference>
<feature type="compositionally biased region" description="Basic and acidic residues" evidence="1">
    <location>
        <begin position="778"/>
        <end position="787"/>
    </location>
</feature>
<feature type="domain" description="Chitin-binding type-2" evidence="2">
    <location>
        <begin position="43"/>
        <end position="106"/>
    </location>
</feature>
<feature type="compositionally biased region" description="Acidic residues" evidence="1">
    <location>
        <begin position="812"/>
        <end position="832"/>
    </location>
</feature>
<evidence type="ECO:0000259" key="2">
    <source>
        <dbReference type="PROSITE" id="PS50940"/>
    </source>
</evidence>
<feature type="compositionally biased region" description="Basic and acidic residues" evidence="1">
    <location>
        <begin position="707"/>
        <end position="717"/>
    </location>
</feature>
<dbReference type="PROSITE" id="PS50940">
    <property type="entry name" value="CHIT_BIND_II"/>
    <property type="match status" value="2"/>
</dbReference>
<dbReference type="KEGG" id="tca:100142573"/>
<feature type="compositionally biased region" description="Basic and acidic residues" evidence="1">
    <location>
        <begin position="893"/>
        <end position="909"/>
    </location>
</feature>
<organism evidence="3 4">
    <name type="scientific">Tribolium castaneum</name>
    <name type="common">Red flour beetle</name>
    <dbReference type="NCBI Taxonomy" id="7070"/>
    <lineage>
        <taxon>Eukaryota</taxon>
        <taxon>Metazoa</taxon>
        <taxon>Ecdysozoa</taxon>
        <taxon>Arthropoda</taxon>
        <taxon>Hexapoda</taxon>
        <taxon>Insecta</taxon>
        <taxon>Pterygota</taxon>
        <taxon>Neoptera</taxon>
        <taxon>Endopterygota</taxon>
        <taxon>Coleoptera</taxon>
        <taxon>Polyphaga</taxon>
        <taxon>Cucujiformia</taxon>
        <taxon>Tenebrionidae</taxon>
        <taxon>Tenebrionidae incertae sedis</taxon>
        <taxon>Tribolium</taxon>
    </lineage>
</organism>
<reference evidence="3 4" key="2">
    <citation type="journal article" date="2010" name="Nucleic Acids Res.">
        <title>BeetleBase in 2010: revisions to provide comprehensive genomic information for Tribolium castaneum.</title>
        <authorList>
            <person name="Kim H.S."/>
            <person name="Murphy T."/>
            <person name="Xia J."/>
            <person name="Caragea D."/>
            <person name="Park Y."/>
            <person name="Beeman R.W."/>
            <person name="Lorenzen M.D."/>
            <person name="Butcher S."/>
            <person name="Manak J.R."/>
            <person name="Brown S.J."/>
        </authorList>
    </citation>
    <scope>GENOME REANNOTATION</scope>
    <source>
        <strain evidence="3 4">Georgia GA2</strain>
    </source>
</reference>
<feature type="region of interest" description="Disordered" evidence="1">
    <location>
        <begin position="568"/>
        <end position="747"/>
    </location>
</feature>
<dbReference type="InParanoid" id="D6X0A4"/>
<evidence type="ECO:0000313" key="4">
    <source>
        <dbReference type="Proteomes" id="UP000007266"/>
    </source>
</evidence>
<feature type="compositionally biased region" description="Basic and acidic residues" evidence="1">
    <location>
        <begin position="757"/>
        <end position="767"/>
    </location>
</feature>
<feature type="region of interest" description="Disordered" evidence="1">
    <location>
        <begin position="1040"/>
        <end position="1059"/>
    </location>
</feature>
<name>D6X0A4_TRICA</name>
<feature type="compositionally biased region" description="Basic residues" evidence="1">
    <location>
        <begin position="575"/>
        <end position="586"/>
    </location>
</feature>
<feature type="compositionally biased region" description="Basic residues" evidence="1">
    <location>
        <begin position="987"/>
        <end position="1007"/>
    </location>
</feature>
<feature type="compositionally biased region" description="Low complexity" evidence="1">
    <location>
        <begin position="697"/>
        <end position="706"/>
    </location>
</feature>
<dbReference type="SMART" id="SM00494">
    <property type="entry name" value="ChtBD2"/>
    <property type="match status" value="2"/>
</dbReference>
<keyword evidence="4" id="KW-1185">Reference proteome</keyword>
<evidence type="ECO:0000256" key="1">
    <source>
        <dbReference type="SAM" id="MobiDB-lite"/>
    </source>
</evidence>
<feature type="compositionally biased region" description="Basic and acidic residues" evidence="1">
    <location>
        <begin position="664"/>
        <end position="674"/>
    </location>
</feature>
<dbReference type="AlphaFoldDB" id="D6X0A4"/>
<dbReference type="SUPFAM" id="SSF57625">
    <property type="entry name" value="Invertebrate chitin-binding proteins"/>
    <property type="match status" value="2"/>
</dbReference>
<dbReference type="OMA" id="TEYLHES"/>
<dbReference type="eggNOG" id="ENOG502S00I">
    <property type="taxonomic scope" value="Eukaryota"/>
</dbReference>
<feature type="compositionally biased region" description="Low complexity" evidence="1">
    <location>
        <begin position="941"/>
        <end position="955"/>
    </location>
</feature>
<evidence type="ECO:0000313" key="3">
    <source>
        <dbReference type="EMBL" id="EFA09604.2"/>
    </source>
</evidence>